<dbReference type="SMART" id="SM00736">
    <property type="entry name" value="CADG"/>
    <property type="match status" value="2"/>
</dbReference>
<feature type="compositionally biased region" description="Low complexity" evidence="1">
    <location>
        <begin position="812"/>
        <end position="848"/>
    </location>
</feature>
<dbReference type="SUPFAM" id="SSF49313">
    <property type="entry name" value="Cadherin-like"/>
    <property type="match status" value="3"/>
</dbReference>
<proteinExistence type="predicted"/>
<keyword evidence="2" id="KW-0812">Transmembrane</keyword>
<dbReference type="GeneID" id="30984977"/>
<reference evidence="5" key="1">
    <citation type="submission" date="2016-05" db="EMBL/GenBank/DDBJ databases">
        <title>Comparative genomics of biotechnologically important yeasts.</title>
        <authorList>
            <consortium name="DOE Joint Genome Institute"/>
            <person name="Riley R."/>
            <person name="Haridas S."/>
            <person name="Wolfe K.H."/>
            <person name="Lopes M.R."/>
            <person name="Hittinger C.T."/>
            <person name="Goker M."/>
            <person name="Salamov A."/>
            <person name="Wisecaver J."/>
            <person name="Long T.M."/>
            <person name="Aerts A.L."/>
            <person name="Barry K."/>
            <person name="Choi C."/>
            <person name="Clum A."/>
            <person name="Coughlan A.Y."/>
            <person name="Deshpande S."/>
            <person name="Douglass A.P."/>
            <person name="Hanson S.J."/>
            <person name="Klenk H.-P."/>
            <person name="Labutti K."/>
            <person name="Lapidus A."/>
            <person name="Lindquist E."/>
            <person name="Lipzen A."/>
            <person name="Meier-Kolthoff J.P."/>
            <person name="Ohm R.A."/>
            <person name="Otillar R.P."/>
            <person name="Pangilinan J."/>
            <person name="Peng Y."/>
            <person name="Rokas A."/>
            <person name="Rosa C.A."/>
            <person name="Scheuner C."/>
            <person name="Sibirny A.A."/>
            <person name="Slot J.C."/>
            <person name="Stielow J.B."/>
            <person name="Sun H."/>
            <person name="Kurtzman C.P."/>
            <person name="Blackwell M."/>
            <person name="Grigoriev I.V."/>
            <person name="Jeffries T.W."/>
        </authorList>
    </citation>
    <scope>NUCLEOTIDE SEQUENCE [LARGE SCALE GENOMIC DNA]</scope>
    <source>
        <strain evidence="5">NRRL Y-17324</strain>
    </source>
</reference>
<protein>
    <recommendedName>
        <fullName evidence="3">Dystroglycan-type cadherin-like domain-containing protein</fullName>
    </recommendedName>
</protein>
<evidence type="ECO:0000313" key="4">
    <source>
        <dbReference type="EMBL" id="ODV78994.1"/>
    </source>
</evidence>
<dbReference type="InterPro" id="IPR013783">
    <property type="entry name" value="Ig-like_fold"/>
</dbReference>
<feature type="region of interest" description="Disordered" evidence="1">
    <location>
        <begin position="1128"/>
        <end position="1155"/>
    </location>
</feature>
<dbReference type="RefSeq" id="XP_020064116.1">
    <property type="nucleotide sequence ID" value="XM_020210841.1"/>
</dbReference>
<dbReference type="OrthoDB" id="41532at2759"/>
<feature type="region of interest" description="Disordered" evidence="1">
    <location>
        <begin position="811"/>
        <end position="848"/>
    </location>
</feature>
<evidence type="ECO:0000256" key="2">
    <source>
        <dbReference type="SAM" id="Phobius"/>
    </source>
</evidence>
<dbReference type="InterPro" id="IPR015919">
    <property type="entry name" value="Cadherin-like_sf"/>
</dbReference>
<dbReference type="Proteomes" id="UP000094285">
    <property type="component" value="Unassembled WGS sequence"/>
</dbReference>
<feature type="region of interest" description="Disordered" evidence="1">
    <location>
        <begin position="888"/>
        <end position="920"/>
    </location>
</feature>
<feature type="compositionally biased region" description="Polar residues" evidence="1">
    <location>
        <begin position="1133"/>
        <end position="1149"/>
    </location>
</feature>
<gene>
    <name evidence="4" type="ORF">CANTADRAFT_6189</name>
</gene>
<keyword evidence="5" id="KW-1185">Reference proteome</keyword>
<evidence type="ECO:0000259" key="3">
    <source>
        <dbReference type="SMART" id="SM00736"/>
    </source>
</evidence>
<feature type="domain" description="Dystroglycan-type cadherin-like" evidence="3">
    <location>
        <begin position="726"/>
        <end position="817"/>
    </location>
</feature>
<dbReference type="InterPro" id="IPR006644">
    <property type="entry name" value="Cadg"/>
</dbReference>
<accession>A0A1E4SHK4</accession>
<name>A0A1E4SHK4_9ASCO</name>
<dbReference type="Pfam" id="PF05345">
    <property type="entry name" value="He_PIG"/>
    <property type="match status" value="1"/>
</dbReference>
<dbReference type="Gene3D" id="2.60.40.10">
    <property type="entry name" value="Immunoglobulins"/>
    <property type="match status" value="3"/>
</dbReference>
<evidence type="ECO:0000313" key="5">
    <source>
        <dbReference type="Proteomes" id="UP000094285"/>
    </source>
</evidence>
<organism evidence="4 5">
    <name type="scientific">Suhomyces tanzawaensis NRRL Y-17324</name>
    <dbReference type="NCBI Taxonomy" id="984487"/>
    <lineage>
        <taxon>Eukaryota</taxon>
        <taxon>Fungi</taxon>
        <taxon>Dikarya</taxon>
        <taxon>Ascomycota</taxon>
        <taxon>Saccharomycotina</taxon>
        <taxon>Pichiomycetes</taxon>
        <taxon>Debaryomycetaceae</taxon>
        <taxon>Suhomyces</taxon>
    </lineage>
</organism>
<feature type="transmembrane region" description="Helical" evidence="2">
    <location>
        <begin position="856"/>
        <end position="878"/>
    </location>
</feature>
<dbReference type="GO" id="GO:0005509">
    <property type="term" value="F:calcium ion binding"/>
    <property type="evidence" value="ECO:0007669"/>
    <property type="project" value="InterPro"/>
</dbReference>
<keyword evidence="2" id="KW-0472">Membrane</keyword>
<keyword evidence="2" id="KW-1133">Transmembrane helix</keyword>
<dbReference type="STRING" id="984487.A0A1E4SHK4"/>
<feature type="domain" description="Dystroglycan-type cadherin-like" evidence="3">
    <location>
        <begin position="407"/>
        <end position="506"/>
    </location>
</feature>
<dbReference type="EMBL" id="KV453912">
    <property type="protein sequence ID" value="ODV78994.1"/>
    <property type="molecule type" value="Genomic_DNA"/>
</dbReference>
<evidence type="ECO:0000256" key="1">
    <source>
        <dbReference type="SAM" id="MobiDB-lite"/>
    </source>
</evidence>
<sequence length="1303" mass="144291">MTTTDEQSFYYCNFAPRATNSSPLEEARKVLKQLPNFDKCVITLFGDGTEIVEYFDSDGNQLSKRNVDAGKLEEPPSDPIIAGNLKKSQIEARINRRLGGSPPFETLTYMQRKIVLMPNKKFDKLTDVGALIASSVYSKSFKNLPPFDFSNIKSLEEWYTAVEYTFNTHKGMRTLVENENRPFNPDERVFSHYPGKSAFRVYLGFDRAFATHLKMNGKITDMSLHRGLSESIFARLNSLLRAKFTVAYRIRTYYEWKLKTAEAVADDDSTPDPELLESNSVPNIVPTKLVDFLEECSRHVNLERWFTIWEGQHILTIISHTLALAYEKYCDDDTSVDYGKIFDDQIIDSDYEEVPTLEEMRREGLSQTNTSYQPLLLTTRHSFSAPRAMLFLLVFQAAIQAVAAQVYVGFPFSEQLPNVARTGQPYSFTVSDSTYRSTNGPNNINYYTGDLPSWLSFDKQSRTFSGTPAASDVGNFEVALSGYDTSDGTSMTNQVSMVVSADSGLHLSSGDAMFVEIAKYGQTNGNDGLVVKQGQQFTLKFDKSVFESNSNASRPIIAYYGRSQDRSPLPPWIRFDADDLSFVGTVPQATSENAPSYEYAFGFIASDYYGFAGAEGVFKLIVGGHQLSTSLNETIKLNGTLNDNLTVTVPIFSNVYLDGAIISQQNISRVYADNLPDYLSLNTNNYSITGKLPSSETFDNFTVQIEDVYHNTVELPYSVDAIDSVFTLKNLPDVNATKGQWFSYQLLDSYFTDINNTKISVDYSSADWLTYHQENKTLVGATPDSFDKLSVDVSASSSFDTELKSFQISGVSRSSSSSSSSPSSSSSSEASSSASNSGSAAAAPHSKSSSGINHKALAIGLGVGIPAFFLLIGALLLFCCCARRRKDSNDDESTEVSDVASNFQELTGPGFGTTVDKDDHNEDARQLSTLNVLNLDKKAYDNEDVKSTSSSVTHVGSVDDERFFDASEKPVKSWRAKDGSDVALAAKDPKRVSQASLSTVNTEQLFSVRLVDDVSRRNSNQSSSLQSKQFLSNNSLNGLLTRSSSGNIQRLDSDGNIVETLNATNPTTIEKPRLSRSASTNLDVLVEENSKDYNTSSLRHDDSTTYHSTKFARDDTETSSFDLLAKFNESRHPSQANSENDLRNLSNYSMPDPDYDEELDQDVLDEFKATKVSDGEFKWEENSGNITTSSINAPINPHHNTSFESPSSDHFIFSSSDQTPTTLRNSPMKNNNLSALSLGSANSESLLIGNNKQAASSDITLNNRHKAKLVDFTRKGSLRESAYEPDYHYQGQTAQIHEDDFSD</sequence>
<dbReference type="GO" id="GO:0016020">
    <property type="term" value="C:membrane"/>
    <property type="evidence" value="ECO:0007669"/>
    <property type="project" value="InterPro"/>
</dbReference>